<dbReference type="InterPro" id="IPR050109">
    <property type="entry name" value="HTH-type_TetR-like_transc_reg"/>
</dbReference>
<dbReference type="SUPFAM" id="SSF46689">
    <property type="entry name" value="Homeodomain-like"/>
    <property type="match status" value="1"/>
</dbReference>
<feature type="domain" description="HTH tetR-type" evidence="5">
    <location>
        <begin position="7"/>
        <end position="67"/>
    </location>
</feature>
<dbReference type="PROSITE" id="PS50977">
    <property type="entry name" value="HTH_TETR_2"/>
    <property type="match status" value="1"/>
</dbReference>
<evidence type="ECO:0000256" key="4">
    <source>
        <dbReference type="PROSITE-ProRule" id="PRU00335"/>
    </source>
</evidence>
<keyword evidence="2 4" id="KW-0238">DNA-binding</keyword>
<dbReference type="OrthoDB" id="3186364at2"/>
<evidence type="ECO:0000256" key="1">
    <source>
        <dbReference type="ARBA" id="ARBA00023015"/>
    </source>
</evidence>
<sequence>MPRLSSQQIDAEIVEAAAALIAQHGYEQTSLQRIADAVGYSKTGLLHRFPSKEALLDAVAESCSSTVDEVLAAVEGMPAGAERDAAVVGRLVELAVGRPGFVSLFMGLSTTLAGTTAGRRMADVPERLFAAFAVAPDAPLPRRLSVLGALGALAVTAMAPLEEPPDRLRPLIAATALAALGHAPPPSSQTDQH</sequence>
<dbReference type="EMBL" id="PTJD01000003">
    <property type="protein sequence ID" value="PPK97616.1"/>
    <property type="molecule type" value="Genomic_DNA"/>
</dbReference>
<evidence type="ECO:0000313" key="7">
    <source>
        <dbReference type="Proteomes" id="UP000239485"/>
    </source>
</evidence>
<gene>
    <name evidence="6" type="ORF">CLV92_103150</name>
</gene>
<evidence type="ECO:0000313" key="6">
    <source>
        <dbReference type="EMBL" id="PPK97616.1"/>
    </source>
</evidence>
<dbReference type="Proteomes" id="UP000239485">
    <property type="component" value="Unassembled WGS sequence"/>
</dbReference>
<keyword evidence="7" id="KW-1185">Reference proteome</keyword>
<keyword evidence="1" id="KW-0805">Transcription regulation</keyword>
<comment type="caution">
    <text evidence="6">The sequence shown here is derived from an EMBL/GenBank/DDBJ whole genome shotgun (WGS) entry which is preliminary data.</text>
</comment>
<feature type="DNA-binding region" description="H-T-H motif" evidence="4">
    <location>
        <begin position="30"/>
        <end position="49"/>
    </location>
</feature>
<organism evidence="6 7">
    <name type="scientific">Kineococcus xinjiangensis</name>
    <dbReference type="NCBI Taxonomy" id="512762"/>
    <lineage>
        <taxon>Bacteria</taxon>
        <taxon>Bacillati</taxon>
        <taxon>Actinomycetota</taxon>
        <taxon>Actinomycetes</taxon>
        <taxon>Kineosporiales</taxon>
        <taxon>Kineosporiaceae</taxon>
        <taxon>Kineococcus</taxon>
    </lineage>
</organism>
<dbReference type="PRINTS" id="PR00455">
    <property type="entry name" value="HTHTETR"/>
</dbReference>
<protein>
    <submittedName>
        <fullName evidence="6">AcrR family transcriptional regulator</fullName>
    </submittedName>
</protein>
<dbReference type="Pfam" id="PF00440">
    <property type="entry name" value="TetR_N"/>
    <property type="match status" value="1"/>
</dbReference>
<dbReference type="AlphaFoldDB" id="A0A2S6IU81"/>
<dbReference type="Gene3D" id="1.10.357.10">
    <property type="entry name" value="Tetracycline Repressor, domain 2"/>
    <property type="match status" value="1"/>
</dbReference>
<evidence type="ECO:0000256" key="2">
    <source>
        <dbReference type="ARBA" id="ARBA00023125"/>
    </source>
</evidence>
<evidence type="ECO:0000256" key="3">
    <source>
        <dbReference type="ARBA" id="ARBA00023163"/>
    </source>
</evidence>
<dbReference type="InterPro" id="IPR009057">
    <property type="entry name" value="Homeodomain-like_sf"/>
</dbReference>
<reference evidence="6 7" key="1">
    <citation type="submission" date="2018-02" db="EMBL/GenBank/DDBJ databases">
        <title>Genomic Encyclopedia of Archaeal and Bacterial Type Strains, Phase II (KMG-II): from individual species to whole genera.</title>
        <authorList>
            <person name="Goeker M."/>
        </authorList>
    </citation>
    <scope>NUCLEOTIDE SEQUENCE [LARGE SCALE GENOMIC DNA]</scope>
    <source>
        <strain evidence="6 7">DSM 22857</strain>
    </source>
</reference>
<name>A0A2S6IU81_9ACTN</name>
<dbReference type="PANTHER" id="PTHR30055:SF234">
    <property type="entry name" value="HTH-TYPE TRANSCRIPTIONAL REGULATOR BETI"/>
    <property type="match status" value="1"/>
</dbReference>
<dbReference type="PANTHER" id="PTHR30055">
    <property type="entry name" value="HTH-TYPE TRANSCRIPTIONAL REGULATOR RUTR"/>
    <property type="match status" value="1"/>
</dbReference>
<dbReference type="RefSeq" id="WP_158257136.1">
    <property type="nucleotide sequence ID" value="NZ_PTJD01000003.1"/>
</dbReference>
<evidence type="ECO:0000259" key="5">
    <source>
        <dbReference type="PROSITE" id="PS50977"/>
    </source>
</evidence>
<dbReference type="GO" id="GO:0003700">
    <property type="term" value="F:DNA-binding transcription factor activity"/>
    <property type="evidence" value="ECO:0007669"/>
    <property type="project" value="TreeGrafter"/>
</dbReference>
<accession>A0A2S6IU81</accession>
<proteinExistence type="predicted"/>
<dbReference type="GO" id="GO:0000976">
    <property type="term" value="F:transcription cis-regulatory region binding"/>
    <property type="evidence" value="ECO:0007669"/>
    <property type="project" value="TreeGrafter"/>
</dbReference>
<dbReference type="InterPro" id="IPR001647">
    <property type="entry name" value="HTH_TetR"/>
</dbReference>
<keyword evidence="3" id="KW-0804">Transcription</keyword>